<proteinExistence type="inferred from homology"/>
<dbReference type="GO" id="GO:0005739">
    <property type="term" value="C:mitochondrion"/>
    <property type="evidence" value="ECO:0007669"/>
    <property type="project" value="TreeGrafter"/>
</dbReference>
<sequence length="758" mass="85294">MLLRSGRILTRRLRIEGSTDFVRTKSSSRIIGKELDLFHGRSDLERAISTRGSMKTFIQVLSHPTSDNSEPCIVLQTLPGTKYVIGRCGEGLQRSLNQNKIRMGKLKSIFLTGCLDWKGVGGLPGFLLTVNEQGSRSLTLHSAGQNLSYACSTWRKFMFHNQLDLQISCPDSVYQDDHVAIGGVAIRPDGYKDSETPQEQLDYKILQGRHNKTDLDPTTPDRRSSCYIVQIMPSRGRFLVDKAKELGVPPGKMYSQLTNGQTVVTEAGVTVRPEDVIEAAKVPPRVLVIDCPAPEYVSGVIAEDWKRQIYTKKRKNGQNPIEEIPVDIKLVYHFPGKDVDPFAEPYFSWMQSFGPDCLHQISHPVYSPNGIMLESAALLNMKLRYHTSSSQFPRLYTADAERQFPADLPSNIGPMHALDLVALEPEVKKKVEESSMSMDLGYVDWDKIEKQAGFYRQEEDPQPATNRHETEPQIITVGTGSAIPSKYRNVISTVVRTQPESVVLDCGEGTLGNLSRLYGPEGLSDLLQHITTVYISHLHADHHLGTVSLLREWLLHNPSPRTIELIGPWLYHEFIQEWTQLEPWVDWNRVKFVDTEQYMVGIGFRGRPGGKIGHQTARPLKACKAFHCEYAYSVNMKIGDIYVAFSGDTRPNDFFATRVGKNCDVLIHEATHDDELLEEAKLKKHSTIGEALQIGNQMNAKNIVLTHFSQRYPKAPELQSQDHSSHVAVGFDGMHLTLSQIPGQQSHIRPIQDMFDDE</sequence>
<reference evidence="12" key="1">
    <citation type="journal article" date="2019" name="G3 (Bethesda)">
        <title>Genome Assemblies of Two Rare Opportunistic Yeast Pathogens: Diutina rugosa (syn. Candida rugosa) and Trichomonascus ciferrii (syn. Candida ciferrii).</title>
        <authorList>
            <person name="Mixao V."/>
            <person name="Saus E."/>
            <person name="Hansen A.P."/>
            <person name="Lass-Florl C."/>
            <person name="Gabaldon T."/>
        </authorList>
    </citation>
    <scope>NUCLEOTIDE SEQUENCE</scope>
    <source>
        <strain evidence="12">CBS 4856</strain>
    </source>
</reference>
<dbReference type="GO" id="GO:1990180">
    <property type="term" value="P:mitochondrial tRNA 3'-end processing"/>
    <property type="evidence" value="ECO:0007669"/>
    <property type="project" value="TreeGrafter"/>
</dbReference>
<dbReference type="InterPro" id="IPR027794">
    <property type="entry name" value="tRNase_Z_dom"/>
</dbReference>
<evidence type="ECO:0000256" key="8">
    <source>
        <dbReference type="ARBA" id="ARBA00022759"/>
    </source>
</evidence>
<evidence type="ECO:0000256" key="2">
    <source>
        <dbReference type="ARBA" id="ARBA00001947"/>
    </source>
</evidence>
<dbReference type="GO" id="GO:0046872">
    <property type="term" value="F:metal ion binding"/>
    <property type="evidence" value="ECO:0007669"/>
    <property type="project" value="UniProtKB-KW"/>
</dbReference>
<keyword evidence="6" id="KW-0540">Nuclease</keyword>
<evidence type="ECO:0000256" key="10">
    <source>
        <dbReference type="ARBA" id="ARBA00022833"/>
    </source>
</evidence>
<dbReference type="PANTHER" id="PTHR12553:SF49">
    <property type="entry name" value="ZINC PHOSPHODIESTERASE ELAC PROTEIN 2"/>
    <property type="match status" value="1"/>
</dbReference>
<dbReference type="EC" id="3.1.26.11" evidence="4"/>
<name>A0A642UH46_9ASCO</name>
<dbReference type="EMBL" id="SWFS01000532">
    <property type="protein sequence ID" value="KAA8898999.1"/>
    <property type="molecule type" value="Genomic_DNA"/>
</dbReference>
<evidence type="ECO:0000256" key="3">
    <source>
        <dbReference type="ARBA" id="ARBA00007823"/>
    </source>
</evidence>
<keyword evidence="13" id="KW-1185">Reference proteome</keyword>
<comment type="similarity">
    <text evidence="3">Belongs to the RNase Z family.</text>
</comment>
<evidence type="ECO:0000259" key="11">
    <source>
        <dbReference type="Pfam" id="PF13691"/>
    </source>
</evidence>
<keyword evidence="10" id="KW-0862">Zinc</keyword>
<organism evidence="12 13">
    <name type="scientific">Trichomonascus ciferrii</name>
    <dbReference type="NCBI Taxonomy" id="44093"/>
    <lineage>
        <taxon>Eukaryota</taxon>
        <taxon>Fungi</taxon>
        <taxon>Dikarya</taxon>
        <taxon>Ascomycota</taxon>
        <taxon>Saccharomycotina</taxon>
        <taxon>Dipodascomycetes</taxon>
        <taxon>Dipodascales</taxon>
        <taxon>Trichomonascaceae</taxon>
        <taxon>Trichomonascus</taxon>
        <taxon>Trichomonascus ciferrii complex</taxon>
    </lineage>
</organism>
<evidence type="ECO:0000256" key="5">
    <source>
        <dbReference type="ARBA" id="ARBA00022694"/>
    </source>
</evidence>
<evidence type="ECO:0000256" key="9">
    <source>
        <dbReference type="ARBA" id="ARBA00022801"/>
    </source>
</evidence>
<keyword evidence="5" id="KW-0819">tRNA processing</keyword>
<dbReference type="Pfam" id="PF13691">
    <property type="entry name" value="Lactamase_B_4"/>
    <property type="match status" value="1"/>
</dbReference>
<dbReference type="SUPFAM" id="SSF56281">
    <property type="entry name" value="Metallo-hydrolase/oxidoreductase"/>
    <property type="match status" value="2"/>
</dbReference>
<keyword evidence="8" id="KW-0255">Endonuclease</keyword>
<dbReference type="Proteomes" id="UP000761534">
    <property type="component" value="Unassembled WGS sequence"/>
</dbReference>
<evidence type="ECO:0000256" key="1">
    <source>
        <dbReference type="ARBA" id="ARBA00000402"/>
    </source>
</evidence>
<dbReference type="GO" id="GO:0042781">
    <property type="term" value="F:3'-tRNA processing endoribonuclease activity"/>
    <property type="evidence" value="ECO:0007669"/>
    <property type="project" value="UniProtKB-EC"/>
</dbReference>
<dbReference type="CDD" id="cd07718">
    <property type="entry name" value="RNaseZ_ELAC1_ELAC2-C-term-like_MBL-fold"/>
    <property type="match status" value="1"/>
</dbReference>
<keyword evidence="7" id="KW-0479">Metal-binding</keyword>
<dbReference type="Pfam" id="PF23023">
    <property type="entry name" value="Anti-Pycsar_Apyc1"/>
    <property type="match status" value="1"/>
</dbReference>
<feature type="domain" description="tRNase Z endonuclease" evidence="11">
    <location>
        <begin position="59"/>
        <end position="122"/>
    </location>
</feature>
<comment type="caution">
    <text evidence="12">The sequence shown here is derived from an EMBL/GenBank/DDBJ whole genome shotgun (WGS) entry which is preliminary data.</text>
</comment>
<evidence type="ECO:0000313" key="13">
    <source>
        <dbReference type="Proteomes" id="UP000761534"/>
    </source>
</evidence>
<gene>
    <name evidence="12" type="ORF">TRICI_006423</name>
</gene>
<evidence type="ECO:0000313" key="12">
    <source>
        <dbReference type="EMBL" id="KAA8898999.1"/>
    </source>
</evidence>
<dbReference type="AlphaFoldDB" id="A0A642UH46"/>
<dbReference type="InterPro" id="IPR036866">
    <property type="entry name" value="RibonucZ/Hydroxyglut_hydro"/>
</dbReference>
<evidence type="ECO:0000256" key="4">
    <source>
        <dbReference type="ARBA" id="ARBA00012477"/>
    </source>
</evidence>
<accession>A0A642UH46</accession>
<dbReference type="PANTHER" id="PTHR12553">
    <property type="entry name" value="ZINC PHOSPHODIESTERASE ELAC PROTEIN 2"/>
    <property type="match status" value="1"/>
</dbReference>
<dbReference type="VEuPathDB" id="FungiDB:TRICI_006423"/>
<comment type="cofactor">
    <cofactor evidence="2">
        <name>Zn(2+)</name>
        <dbReference type="ChEBI" id="CHEBI:29105"/>
    </cofactor>
</comment>
<evidence type="ECO:0000256" key="6">
    <source>
        <dbReference type="ARBA" id="ARBA00022722"/>
    </source>
</evidence>
<comment type="catalytic activity">
    <reaction evidence="1">
        <text>Endonucleolytic cleavage of RNA, removing extra 3' nucleotides from tRNA precursor, generating 3' termini of tRNAs. A 3'-hydroxy group is left at the tRNA terminus and a 5'-phosphoryl group is left at the trailer molecule.</text>
        <dbReference type="EC" id="3.1.26.11"/>
    </reaction>
</comment>
<evidence type="ECO:0000256" key="7">
    <source>
        <dbReference type="ARBA" id="ARBA00022723"/>
    </source>
</evidence>
<keyword evidence="9" id="KW-0378">Hydrolase</keyword>
<protein>
    <recommendedName>
        <fullName evidence="4">ribonuclease Z</fullName>
        <ecNumber evidence="4">3.1.26.11</ecNumber>
    </recommendedName>
</protein>
<dbReference type="InterPro" id="IPR047151">
    <property type="entry name" value="RNZ2-like"/>
</dbReference>
<dbReference type="OrthoDB" id="527344at2759"/>
<dbReference type="Gene3D" id="3.60.15.10">
    <property type="entry name" value="Ribonuclease Z/Hydroxyacylglutathione hydrolase-like"/>
    <property type="match status" value="3"/>
</dbReference>